<dbReference type="SMART" id="SM00602">
    <property type="entry name" value="VPS10"/>
    <property type="match status" value="1"/>
</dbReference>
<evidence type="ECO:0000256" key="1">
    <source>
        <dbReference type="ARBA" id="ARBA00004370"/>
    </source>
</evidence>
<keyword evidence="9" id="KW-1185">Reference proteome</keyword>
<dbReference type="GO" id="GO:0016020">
    <property type="term" value="C:membrane"/>
    <property type="evidence" value="ECO:0007669"/>
    <property type="project" value="UniProtKB-SubCell"/>
</dbReference>
<keyword evidence="6" id="KW-1133">Transmembrane helix</keyword>
<evidence type="ECO:0000313" key="8">
    <source>
        <dbReference type="EMBL" id="KAF3841990.1"/>
    </source>
</evidence>
<feature type="compositionally biased region" description="Polar residues" evidence="5">
    <location>
        <begin position="144"/>
        <end position="154"/>
    </location>
</feature>
<dbReference type="GO" id="GO:0006892">
    <property type="term" value="P:post-Golgi vesicle-mediated transport"/>
    <property type="evidence" value="ECO:0007669"/>
    <property type="project" value="TreeGrafter"/>
</dbReference>
<reference evidence="8 9" key="1">
    <citation type="submission" date="2020-03" db="EMBL/GenBank/DDBJ databases">
        <title>Dissostichus mawsoni Genome sequencing and assembly.</title>
        <authorList>
            <person name="Park H."/>
        </authorList>
    </citation>
    <scope>NUCLEOTIDE SEQUENCE [LARGE SCALE GENOMIC DNA]</scope>
    <source>
        <strain evidence="8">DM0001</strain>
        <tissue evidence="8">Muscle</tissue>
    </source>
</reference>
<evidence type="ECO:0000256" key="2">
    <source>
        <dbReference type="ARBA" id="ARBA00022737"/>
    </source>
</evidence>
<protein>
    <recommendedName>
        <fullName evidence="7">VPS10 domain-containing protein</fullName>
    </recommendedName>
</protein>
<dbReference type="EMBL" id="JAAKFY010000019">
    <property type="protein sequence ID" value="KAF3841990.1"/>
    <property type="molecule type" value="Genomic_DNA"/>
</dbReference>
<evidence type="ECO:0000259" key="7">
    <source>
        <dbReference type="SMART" id="SM00602"/>
    </source>
</evidence>
<evidence type="ECO:0000256" key="5">
    <source>
        <dbReference type="SAM" id="MobiDB-lite"/>
    </source>
</evidence>
<keyword evidence="6" id="KW-0812">Transmembrane</keyword>
<gene>
    <name evidence="8" type="ORF">F7725_023941</name>
</gene>
<evidence type="ECO:0000256" key="3">
    <source>
        <dbReference type="ARBA" id="ARBA00023136"/>
    </source>
</evidence>
<dbReference type="Gene3D" id="2.130.10.10">
    <property type="entry name" value="YVTN repeat-like/Quinoprotein amine dehydrogenase"/>
    <property type="match status" value="1"/>
</dbReference>
<sequence>MERRLGHYLFIFFSKWIWLFTLTSILGGTKGEIRCIPSCQLPLITEFPRDLSELDFTNFGEASAEELVGFTEGSPGTKPNAGGEEKHTVAELTASEESSSKVQPRSGGNKSSCPQKDALNDQQKLSHPKEFTGSASPAAAPSPCNVNVTENSTGDGKHNEENDGEHVDVTVNEDNDVASWRRTRSARSAEAWSGFRAEDGEDVSFSDLEELELTSSTFALAGDTAHNQAMVHWSGQNSSVILMLTKYYDFNSGRVTESSLWRSTDYGSTYEKLNEKVGLKTILSYLYVSPNNKRKIMLLTDPEVESSLLISLDEGATYQKHSLAFDILSLLFHPEQEDWILAYSHDQKLYVSVEFGRRWQLVHDSVVPNRFYWVQYITCKLQNCSDGNKGKPFPGFIIPNSLVVQDEYVFIQVPVGGQSVHYVSYKRNAFYPMKLPKYTLPKDLQIISTDDNQVVAAIQDWHQNDSYNLYMSESRGLFFTLMLENIVSSGGPEGNIMIDLYEVGSGGCRIKGVFLSNKVVENQVKTYITYNKGRDWRLLQAPTTDLQGNKVYCEQPYCSLHLHLHVSENPYTSGNIVSKDSAPGIIIASGVVGPELTSNNVSIFITSDAGNSWREVFQEEYSLFFLNQGGSLVAIRHTPLPIRHIWLSFDEGRNWDKYSFTSSPLYVDGCWGSLGRTPS</sequence>
<organism evidence="8 9">
    <name type="scientific">Dissostichus mawsoni</name>
    <name type="common">Antarctic cod</name>
    <dbReference type="NCBI Taxonomy" id="36200"/>
    <lineage>
        <taxon>Eukaryota</taxon>
        <taxon>Metazoa</taxon>
        <taxon>Chordata</taxon>
        <taxon>Craniata</taxon>
        <taxon>Vertebrata</taxon>
        <taxon>Euteleostomi</taxon>
        <taxon>Actinopterygii</taxon>
        <taxon>Neopterygii</taxon>
        <taxon>Teleostei</taxon>
        <taxon>Neoteleostei</taxon>
        <taxon>Acanthomorphata</taxon>
        <taxon>Eupercaria</taxon>
        <taxon>Perciformes</taxon>
        <taxon>Notothenioidei</taxon>
        <taxon>Nototheniidae</taxon>
        <taxon>Dissostichus</taxon>
    </lineage>
</organism>
<keyword evidence="3 6" id="KW-0472">Membrane</keyword>
<dbReference type="GO" id="GO:0005794">
    <property type="term" value="C:Golgi apparatus"/>
    <property type="evidence" value="ECO:0007669"/>
    <property type="project" value="TreeGrafter"/>
</dbReference>
<feature type="region of interest" description="Disordered" evidence="5">
    <location>
        <begin position="70"/>
        <end position="163"/>
    </location>
</feature>
<proteinExistence type="predicted"/>
<evidence type="ECO:0000256" key="4">
    <source>
        <dbReference type="ARBA" id="ARBA00023180"/>
    </source>
</evidence>
<feature type="domain" description="VPS10" evidence="7">
    <location>
        <begin position="249"/>
        <end position="679"/>
    </location>
</feature>
<keyword evidence="2" id="KW-0677">Repeat</keyword>
<evidence type="ECO:0000256" key="6">
    <source>
        <dbReference type="SAM" id="Phobius"/>
    </source>
</evidence>
<dbReference type="OrthoDB" id="443634at2759"/>
<dbReference type="InterPro" id="IPR031778">
    <property type="entry name" value="Sortilin_N"/>
</dbReference>
<dbReference type="InterPro" id="IPR050310">
    <property type="entry name" value="VPS10-sortilin"/>
</dbReference>
<dbReference type="AlphaFoldDB" id="A0A7J5XY32"/>
<dbReference type="Pfam" id="PF15902">
    <property type="entry name" value="Sortilin-Vps10"/>
    <property type="match status" value="1"/>
</dbReference>
<dbReference type="PANTHER" id="PTHR12106:SF8">
    <property type="entry name" value="VPS10 DOMAIN-CONTAINING RECEPTOR SORCS1"/>
    <property type="match status" value="1"/>
</dbReference>
<evidence type="ECO:0000313" key="9">
    <source>
        <dbReference type="Proteomes" id="UP000518266"/>
    </source>
</evidence>
<comment type="subcellular location">
    <subcellularLocation>
        <location evidence="1">Membrane</location>
    </subcellularLocation>
</comment>
<feature type="compositionally biased region" description="Low complexity" evidence="5">
    <location>
        <begin position="134"/>
        <end position="143"/>
    </location>
</feature>
<dbReference type="PANTHER" id="PTHR12106">
    <property type="entry name" value="SORTILIN RELATED"/>
    <property type="match status" value="1"/>
</dbReference>
<dbReference type="SUPFAM" id="SSF110296">
    <property type="entry name" value="Oligoxyloglucan reducing end-specific cellobiohydrolase"/>
    <property type="match status" value="1"/>
</dbReference>
<dbReference type="Proteomes" id="UP000518266">
    <property type="component" value="Unassembled WGS sequence"/>
</dbReference>
<dbReference type="InterPro" id="IPR015943">
    <property type="entry name" value="WD40/YVTN_repeat-like_dom_sf"/>
</dbReference>
<dbReference type="InterPro" id="IPR006581">
    <property type="entry name" value="VPS10"/>
</dbReference>
<name>A0A7J5XY32_DISMA</name>
<feature type="transmembrane region" description="Helical" evidence="6">
    <location>
        <begin position="7"/>
        <end position="27"/>
    </location>
</feature>
<accession>A0A7J5XY32</accession>
<comment type="caution">
    <text evidence="8">The sequence shown here is derived from an EMBL/GenBank/DDBJ whole genome shotgun (WGS) entry which is preliminary data.</text>
</comment>
<keyword evidence="4" id="KW-0325">Glycoprotein</keyword>
<feature type="compositionally biased region" description="Polar residues" evidence="5">
    <location>
        <begin position="95"/>
        <end position="125"/>
    </location>
</feature>